<keyword evidence="2" id="KW-1185">Reference proteome</keyword>
<evidence type="ECO:0000313" key="2">
    <source>
        <dbReference type="Proteomes" id="UP001604335"/>
    </source>
</evidence>
<name>A0ABW7C928_9CYAN</name>
<gene>
    <name evidence="1" type="ORF">VPK24_03160</name>
</gene>
<comment type="caution">
    <text evidence="1">The sequence shown here is derived from an EMBL/GenBank/DDBJ whole genome shotgun (WGS) entry which is preliminary data.</text>
</comment>
<sequence length="113" mass="12267">MDYETARGFLIGQGNASSENADAFLNRLKAGKPPIPGQVTSILLALKMVYNALEGTPSLSRELAGPLYRIAVESREAYEQGDRQGVSWPPLLDEDLERIARAAGSIFAGSWQD</sequence>
<reference evidence="2" key="1">
    <citation type="journal article" date="2024" name="Algal Res.">
        <title>Biochemical, toxicological and genomic investigation of a high-biomass producing Limnothrix strain isolated from Italian shallow drinking water reservoir.</title>
        <authorList>
            <person name="Simonazzi M."/>
            <person name="Shishido T.K."/>
            <person name="Delbaje E."/>
            <person name="Wahlsten M."/>
            <person name="Fewer D.P."/>
            <person name="Sivonen K."/>
            <person name="Pezzolesi L."/>
            <person name="Pistocchi R."/>
        </authorList>
    </citation>
    <scope>NUCLEOTIDE SEQUENCE [LARGE SCALE GENOMIC DNA]</scope>
    <source>
        <strain evidence="2">LRLZ20PSL1</strain>
    </source>
</reference>
<dbReference type="Proteomes" id="UP001604335">
    <property type="component" value="Unassembled WGS sequence"/>
</dbReference>
<accession>A0ABW7C928</accession>
<evidence type="ECO:0000313" key="1">
    <source>
        <dbReference type="EMBL" id="MFG3816624.1"/>
    </source>
</evidence>
<protein>
    <submittedName>
        <fullName evidence="1">Dethiobiotin synthetase</fullName>
    </submittedName>
</protein>
<proteinExistence type="predicted"/>
<dbReference type="RefSeq" id="WP_393010647.1">
    <property type="nucleotide sequence ID" value="NZ_JAZAQF010000016.1"/>
</dbReference>
<dbReference type="EMBL" id="JAZAQF010000016">
    <property type="protein sequence ID" value="MFG3816624.1"/>
    <property type="molecule type" value="Genomic_DNA"/>
</dbReference>
<organism evidence="1 2">
    <name type="scientific">Limnothrix redekei LRLZ20PSL1</name>
    <dbReference type="NCBI Taxonomy" id="3112953"/>
    <lineage>
        <taxon>Bacteria</taxon>
        <taxon>Bacillati</taxon>
        <taxon>Cyanobacteriota</taxon>
        <taxon>Cyanophyceae</taxon>
        <taxon>Pseudanabaenales</taxon>
        <taxon>Pseudanabaenaceae</taxon>
        <taxon>Limnothrix</taxon>
    </lineage>
</organism>